<dbReference type="RefSeq" id="WP_371752994.1">
    <property type="nucleotide sequence ID" value="NZ_JAYJLD010000004.1"/>
</dbReference>
<proteinExistence type="predicted"/>
<dbReference type="InterPro" id="IPR019673">
    <property type="entry name" value="Spore_germination_GerPC"/>
</dbReference>
<evidence type="ECO:0000313" key="1">
    <source>
        <dbReference type="EMBL" id="MEB3100880.1"/>
    </source>
</evidence>
<reference evidence="1" key="1">
    <citation type="submission" date="2023-12" db="EMBL/GenBank/DDBJ databases">
        <title>Fervidustalea candida gen. nov., sp. nov., a novel member of the family Paenibacillaceae isolated from a geothermal area.</title>
        <authorList>
            <person name="Li W.-J."/>
            <person name="Jiao J.-Y."/>
            <person name="Chen Y."/>
        </authorList>
    </citation>
    <scope>NUCLEOTIDE SEQUENCE</scope>
    <source>
        <strain evidence="1">SYSU GA230002</strain>
    </source>
</reference>
<accession>A0ABU5ZEF2</accession>
<dbReference type="Pfam" id="PF10737">
    <property type="entry name" value="GerPC"/>
    <property type="match status" value="1"/>
</dbReference>
<organism evidence="1 2">
    <name type="scientific">Ferviditalea candida</name>
    <dbReference type="NCBI Taxonomy" id="3108399"/>
    <lineage>
        <taxon>Bacteria</taxon>
        <taxon>Bacillati</taxon>
        <taxon>Bacillota</taxon>
        <taxon>Bacilli</taxon>
        <taxon>Bacillales</taxon>
        <taxon>Paenibacillaceae</taxon>
        <taxon>Ferviditalea</taxon>
    </lineage>
</organism>
<protein>
    <submittedName>
        <fullName evidence="1">Spore germination protein GerPC</fullName>
    </submittedName>
</protein>
<dbReference type="Proteomes" id="UP001310386">
    <property type="component" value="Unassembled WGS sequence"/>
</dbReference>
<keyword evidence="2" id="KW-1185">Reference proteome</keyword>
<sequence length="211" mass="24944">MMDPNLLRLIHEMQQQLMWQTSKLNEIQGELRMLRDETEGLKGQKQGGIEKIDYHFDQLKVEKLEGTLNIGLTPYTSGQIEQLSADGNHLEDIAMQHVQVPPEPYAYTPEHQWIYSQVHQYLRSECPELIRKLEEDHMTILSQDYRSKMIEDIARQVDERIRLYLELNNRNEVKMQGQELERWVVNKVKGDIYQGLQNHFEQLNDKKGNAQ</sequence>
<comment type="caution">
    <text evidence="1">The sequence shown here is derived from an EMBL/GenBank/DDBJ whole genome shotgun (WGS) entry which is preliminary data.</text>
</comment>
<name>A0ABU5ZEF2_9BACL</name>
<evidence type="ECO:0000313" key="2">
    <source>
        <dbReference type="Proteomes" id="UP001310386"/>
    </source>
</evidence>
<dbReference type="EMBL" id="JAYJLD010000004">
    <property type="protein sequence ID" value="MEB3100880.1"/>
    <property type="molecule type" value="Genomic_DNA"/>
</dbReference>
<gene>
    <name evidence="1" type="primary">gerPC</name>
    <name evidence="1" type="ORF">VF724_04315</name>
</gene>